<organism evidence="1 2">
    <name type="scientific">Priestia koreensis</name>
    <dbReference type="NCBI Taxonomy" id="284581"/>
    <lineage>
        <taxon>Bacteria</taxon>
        <taxon>Bacillati</taxon>
        <taxon>Bacillota</taxon>
        <taxon>Bacilli</taxon>
        <taxon>Bacillales</taxon>
        <taxon>Bacillaceae</taxon>
        <taxon>Priestia</taxon>
    </lineage>
</organism>
<reference evidence="2" key="1">
    <citation type="submission" date="2015-08" db="EMBL/GenBank/DDBJ databases">
        <title>Fjat-14210 dsm16467.</title>
        <authorList>
            <person name="Liu B."/>
            <person name="Wang J."/>
            <person name="Zhu Y."/>
            <person name="Liu G."/>
            <person name="Chen Q."/>
            <person name="Chen Z."/>
            <person name="Lan J."/>
            <person name="Che J."/>
            <person name="Ge C."/>
            <person name="Shi H."/>
            <person name="Pan Z."/>
            <person name="Liu X."/>
        </authorList>
    </citation>
    <scope>NUCLEOTIDE SEQUENCE [LARGE SCALE GENOMIC DNA]</scope>
    <source>
        <strain evidence="2">DSM 16467</strain>
    </source>
</reference>
<dbReference type="RefSeq" id="WP_053399381.1">
    <property type="nucleotide sequence ID" value="NZ_LILC01000002.1"/>
</dbReference>
<dbReference type="EMBL" id="LILC01000002">
    <property type="protein sequence ID" value="KOO50236.1"/>
    <property type="molecule type" value="Genomic_DNA"/>
</dbReference>
<protein>
    <submittedName>
        <fullName evidence="1">Uncharacterized protein</fullName>
    </submittedName>
</protein>
<keyword evidence="2" id="KW-1185">Reference proteome</keyword>
<evidence type="ECO:0000313" key="1">
    <source>
        <dbReference type="EMBL" id="KOO50236.1"/>
    </source>
</evidence>
<dbReference type="Proteomes" id="UP000037558">
    <property type="component" value="Unassembled WGS sequence"/>
</dbReference>
<name>A0A0M0LGY5_9BACI</name>
<dbReference type="PATRIC" id="fig|284581.3.peg.279"/>
<gene>
    <name evidence="1" type="ORF">AMD01_00225</name>
</gene>
<dbReference type="STRING" id="284581.AMD01_00225"/>
<proteinExistence type="predicted"/>
<dbReference type="AlphaFoldDB" id="A0A0M0LGY5"/>
<comment type="caution">
    <text evidence="1">The sequence shown here is derived from an EMBL/GenBank/DDBJ whole genome shotgun (WGS) entry which is preliminary data.</text>
</comment>
<sequence>MDQYEHIKTKLHEAEQSLYAAQMTGSVSDLQQSHIHLSLVEQELHALKIVEGPTKKVKLFGEQLRHLRETQEAVQQNS</sequence>
<evidence type="ECO:0000313" key="2">
    <source>
        <dbReference type="Proteomes" id="UP000037558"/>
    </source>
</evidence>
<accession>A0A0M0LGY5</accession>